<keyword evidence="4" id="KW-1185">Reference proteome</keyword>
<keyword evidence="2" id="KW-0472">Membrane</keyword>
<feature type="transmembrane region" description="Helical" evidence="2">
    <location>
        <begin position="237"/>
        <end position="263"/>
    </location>
</feature>
<name>A0ABD3NCN5_9STRA</name>
<evidence type="ECO:0000256" key="2">
    <source>
        <dbReference type="SAM" id="Phobius"/>
    </source>
</evidence>
<evidence type="ECO:0000313" key="3">
    <source>
        <dbReference type="EMBL" id="KAL3773727.1"/>
    </source>
</evidence>
<feature type="transmembrane region" description="Helical" evidence="2">
    <location>
        <begin position="201"/>
        <end position="225"/>
    </location>
</feature>
<evidence type="ECO:0000256" key="1">
    <source>
        <dbReference type="SAM" id="MobiDB-lite"/>
    </source>
</evidence>
<feature type="region of interest" description="Disordered" evidence="1">
    <location>
        <begin position="1"/>
        <end position="30"/>
    </location>
</feature>
<feature type="compositionally biased region" description="Basic and acidic residues" evidence="1">
    <location>
        <begin position="106"/>
        <end position="123"/>
    </location>
</feature>
<feature type="region of interest" description="Disordered" evidence="1">
    <location>
        <begin position="106"/>
        <end position="149"/>
    </location>
</feature>
<sequence length="300" mass="33001">MWAAMSPSGGVPGTHTTSVPNPDGSSNVYVHHISHGAPAQSAPPPPQMPQMFGIPYPMPMPMPTPPPPPMYAPYHPYPYPQPPQSYGAPYYHQQHQQPTVIVLNQKEEKKEEKKKDEVKKEPPKPAPKPAPAPAPPKEEKKPPPKRMGPQQFSKFSIASVIMFFLALVFGIVCVFKSYESSDMREAEVDTDDEEYVVSRTVALGTGGASTICFTIAILGAFYAGMRHKSKSEGKAHCCMGGFLIAACIIFCLTFINALIILVLAFDIENVIYPEAVWSALIGSILSWMLMFGYSEMARRM</sequence>
<protein>
    <submittedName>
        <fullName evidence="3">Uncharacterized protein</fullName>
    </submittedName>
</protein>
<comment type="caution">
    <text evidence="3">The sequence shown here is derived from an EMBL/GenBank/DDBJ whole genome shotgun (WGS) entry which is preliminary data.</text>
</comment>
<dbReference type="AlphaFoldDB" id="A0ABD3NCN5"/>
<keyword evidence="2" id="KW-0812">Transmembrane</keyword>
<evidence type="ECO:0000313" key="4">
    <source>
        <dbReference type="Proteomes" id="UP001530315"/>
    </source>
</evidence>
<reference evidence="3 4" key="1">
    <citation type="submission" date="2024-10" db="EMBL/GenBank/DDBJ databases">
        <title>Updated reference genomes for cyclostephanoid diatoms.</title>
        <authorList>
            <person name="Roberts W.R."/>
            <person name="Alverson A.J."/>
        </authorList>
    </citation>
    <scope>NUCLEOTIDE SEQUENCE [LARGE SCALE GENOMIC DNA]</scope>
    <source>
        <strain evidence="3 4">AJA276-08</strain>
    </source>
</reference>
<dbReference type="EMBL" id="JALLAZ020001510">
    <property type="protein sequence ID" value="KAL3773727.1"/>
    <property type="molecule type" value="Genomic_DNA"/>
</dbReference>
<feature type="transmembrane region" description="Helical" evidence="2">
    <location>
        <begin position="155"/>
        <end position="178"/>
    </location>
</feature>
<keyword evidence="2" id="KW-1133">Transmembrane helix</keyword>
<feature type="transmembrane region" description="Helical" evidence="2">
    <location>
        <begin position="275"/>
        <end position="293"/>
    </location>
</feature>
<accession>A0ABD3NCN5</accession>
<proteinExistence type="predicted"/>
<dbReference type="Proteomes" id="UP001530315">
    <property type="component" value="Unassembled WGS sequence"/>
</dbReference>
<gene>
    <name evidence="3" type="ORF">ACHAW5_009836</name>
</gene>
<organism evidence="3 4">
    <name type="scientific">Stephanodiscus triporus</name>
    <dbReference type="NCBI Taxonomy" id="2934178"/>
    <lineage>
        <taxon>Eukaryota</taxon>
        <taxon>Sar</taxon>
        <taxon>Stramenopiles</taxon>
        <taxon>Ochrophyta</taxon>
        <taxon>Bacillariophyta</taxon>
        <taxon>Coscinodiscophyceae</taxon>
        <taxon>Thalassiosirophycidae</taxon>
        <taxon>Stephanodiscales</taxon>
        <taxon>Stephanodiscaceae</taxon>
        <taxon>Stephanodiscus</taxon>
    </lineage>
</organism>
<feature type="compositionally biased region" description="Polar residues" evidence="1">
    <location>
        <begin position="14"/>
        <end position="28"/>
    </location>
</feature>
<feature type="compositionally biased region" description="Pro residues" evidence="1">
    <location>
        <begin position="124"/>
        <end position="135"/>
    </location>
</feature>